<dbReference type="InterPro" id="IPR032799">
    <property type="entry name" value="TAXi_C"/>
</dbReference>
<evidence type="ECO:0000256" key="4">
    <source>
        <dbReference type="ARBA" id="ARBA00022801"/>
    </source>
</evidence>
<dbReference type="AlphaFoldDB" id="A0A9D4ZEY5"/>
<keyword evidence="8" id="KW-0732">Signal</keyword>
<evidence type="ECO:0000256" key="1">
    <source>
        <dbReference type="ARBA" id="ARBA00007447"/>
    </source>
</evidence>
<dbReference type="InterPro" id="IPR001969">
    <property type="entry name" value="Aspartic_peptidase_AS"/>
</dbReference>
<feature type="chain" id="PRO_5039337318" description="Peptidase A1 domain-containing protein" evidence="8">
    <location>
        <begin position="35"/>
        <end position="507"/>
    </location>
</feature>
<evidence type="ECO:0000313" key="11">
    <source>
        <dbReference type="Proteomes" id="UP000886520"/>
    </source>
</evidence>
<feature type="domain" description="Peptidase A1" evidence="9">
    <location>
        <begin position="133"/>
        <end position="498"/>
    </location>
</feature>
<dbReference type="GO" id="GO:0004190">
    <property type="term" value="F:aspartic-type endopeptidase activity"/>
    <property type="evidence" value="ECO:0007669"/>
    <property type="project" value="UniProtKB-KW"/>
</dbReference>
<dbReference type="CDD" id="cd05476">
    <property type="entry name" value="pepsin_A_like_plant"/>
    <property type="match status" value="1"/>
</dbReference>
<dbReference type="FunFam" id="2.40.70.10:FF:000033">
    <property type="entry name" value="Aspartyl protease family protein"/>
    <property type="match status" value="1"/>
</dbReference>
<dbReference type="Gene3D" id="2.40.70.10">
    <property type="entry name" value="Acid Proteases"/>
    <property type="match status" value="2"/>
</dbReference>
<dbReference type="InterPro" id="IPR051708">
    <property type="entry name" value="Plant_Aspart_Prot_A1"/>
</dbReference>
<keyword evidence="5" id="KW-0325">Glycoprotein</keyword>
<dbReference type="InterPro" id="IPR033121">
    <property type="entry name" value="PEPTIDASE_A1"/>
</dbReference>
<dbReference type="PANTHER" id="PTHR47967">
    <property type="entry name" value="OS07G0603500 PROTEIN-RELATED"/>
    <property type="match status" value="1"/>
</dbReference>
<gene>
    <name evidence="10" type="ORF">GOP47_0015168</name>
</gene>
<dbReference type="PROSITE" id="PS00141">
    <property type="entry name" value="ASP_PROTEASE"/>
    <property type="match status" value="1"/>
</dbReference>
<dbReference type="InterPro" id="IPR032861">
    <property type="entry name" value="TAXi_N"/>
</dbReference>
<keyword evidence="2 7" id="KW-0645">Protease</keyword>
<keyword evidence="3 7" id="KW-0064">Aspartyl protease</keyword>
<dbReference type="PRINTS" id="PR00792">
    <property type="entry name" value="PEPSIN"/>
</dbReference>
<dbReference type="EMBL" id="JABFUD020000014">
    <property type="protein sequence ID" value="KAI5070825.1"/>
    <property type="molecule type" value="Genomic_DNA"/>
</dbReference>
<evidence type="ECO:0000256" key="5">
    <source>
        <dbReference type="ARBA" id="ARBA00023180"/>
    </source>
</evidence>
<protein>
    <recommendedName>
        <fullName evidence="9">Peptidase A1 domain-containing protein</fullName>
    </recommendedName>
</protein>
<name>A0A9D4ZEY5_ADICA</name>
<dbReference type="PROSITE" id="PS51767">
    <property type="entry name" value="PEPTIDASE_A1"/>
    <property type="match status" value="1"/>
</dbReference>
<dbReference type="GO" id="GO:0006508">
    <property type="term" value="P:proteolysis"/>
    <property type="evidence" value="ECO:0007669"/>
    <property type="project" value="UniProtKB-KW"/>
</dbReference>
<dbReference type="InterPro" id="IPR001461">
    <property type="entry name" value="Aspartic_peptidase_A1"/>
</dbReference>
<accession>A0A9D4ZEY5</accession>
<evidence type="ECO:0000256" key="7">
    <source>
        <dbReference type="RuleBase" id="RU000454"/>
    </source>
</evidence>
<dbReference type="InterPro" id="IPR021109">
    <property type="entry name" value="Peptidase_aspartic_dom_sf"/>
</dbReference>
<proteinExistence type="inferred from homology"/>
<keyword evidence="11" id="KW-1185">Reference proteome</keyword>
<evidence type="ECO:0000256" key="2">
    <source>
        <dbReference type="ARBA" id="ARBA00022670"/>
    </source>
</evidence>
<evidence type="ECO:0000256" key="8">
    <source>
        <dbReference type="SAM" id="SignalP"/>
    </source>
</evidence>
<feature type="signal peptide" evidence="8">
    <location>
        <begin position="1"/>
        <end position="34"/>
    </location>
</feature>
<evidence type="ECO:0000256" key="6">
    <source>
        <dbReference type="PIRSR" id="PIRSR601461-1"/>
    </source>
</evidence>
<comment type="similarity">
    <text evidence="1 7">Belongs to the peptidase A1 family.</text>
</comment>
<evidence type="ECO:0000259" key="9">
    <source>
        <dbReference type="PROSITE" id="PS51767"/>
    </source>
</evidence>
<dbReference type="SUPFAM" id="SSF50630">
    <property type="entry name" value="Acid proteases"/>
    <property type="match status" value="1"/>
</dbReference>
<evidence type="ECO:0000256" key="3">
    <source>
        <dbReference type="ARBA" id="ARBA00022750"/>
    </source>
</evidence>
<dbReference type="PANTHER" id="PTHR47967:SF46">
    <property type="entry name" value="ASPARTIC PROTEINASE NEPENTHESIN-1"/>
    <property type="match status" value="1"/>
</dbReference>
<keyword evidence="4 7" id="KW-0378">Hydrolase</keyword>
<organism evidence="10 11">
    <name type="scientific">Adiantum capillus-veneris</name>
    <name type="common">Maidenhair fern</name>
    <dbReference type="NCBI Taxonomy" id="13818"/>
    <lineage>
        <taxon>Eukaryota</taxon>
        <taxon>Viridiplantae</taxon>
        <taxon>Streptophyta</taxon>
        <taxon>Embryophyta</taxon>
        <taxon>Tracheophyta</taxon>
        <taxon>Polypodiopsida</taxon>
        <taxon>Polypodiidae</taxon>
        <taxon>Polypodiales</taxon>
        <taxon>Pteridineae</taxon>
        <taxon>Pteridaceae</taxon>
        <taxon>Vittarioideae</taxon>
        <taxon>Adiantum</taxon>
    </lineage>
</organism>
<comment type="caution">
    <text evidence="10">The sequence shown here is derived from an EMBL/GenBank/DDBJ whole genome shotgun (WGS) entry which is preliminary data.</text>
</comment>
<dbReference type="Pfam" id="PF14543">
    <property type="entry name" value="TAXi_N"/>
    <property type="match status" value="1"/>
</dbReference>
<reference evidence="10" key="1">
    <citation type="submission" date="2021-01" db="EMBL/GenBank/DDBJ databases">
        <title>Adiantum capillus-veneris genome.</title>
        <authorList>
            <person name="Fang Y."/>
            <person name="Liao Q."/>
        </authorList>
    </citation>
    <scope>NUCLEOTIDE SEQUENCE</scope>
    <source>
        <strain evidence="10">H3</strain>
        <tissue evidence="10">Leaf</tissue>
    </source>
</reference>
<dbReference type="Proteomes" id="UP000886520">
    <property type="component" value="Chromosome 14"/>
</dbReference>
<evidence type="ECO:0000313" key="10">
    <source>
        <dbReference type="EMBL" id="KAI5070825.1"/>
    </source>
</evidence>
<feature type="active site" evidence="6">
    <location>
        <position position="381"/>
    </location>
</feature>
<feature type="active site" evidence="6">
    <location>
        <position position="151"/>
    </location>
</feature>
<dbReference type="OrthoDB" id="2747330at2759"/>
<dbReference type="InterPro" id="IPR034161">
    <property type="entry name" value="Pepsin-like_plant"/>
</dbReference>
<sequence length="507" mass="54105">MAAPSRRRKRALPCNPFFPFLFLFLLQLLHSSPALSSSSSSSANGGFVLPLLHKTSLPAPYSRHSSPLDFLAEAKSLDEARRAAIASSLSRGRNSSPTLSRFSAPFDAIAASNARDGFRTGVRSGASEGAGQYFVQLAIGTPPQQFLLIADTGSDLVWVRCSNCRRKCRAGTGDPSSPTFLIRASSSYRAIPCLSQSCLLVPAPPSFSCNLRIPSTCRYDYSYTDTSESTGIFSTETISLNSSSSSDANLKEFGQVPDFAFGCGLRNTGESFVGSDGVLGMGRGPISFVSQVGSVVGNKFAYCLVDFFGTPTLNSFLVLGDIPAPTKLLTPLQSTPLVENPFGQSFYYVNVQEVRVNGQVLPIPSDVWELDATGNGGTVVDSGTTLTTFVEPAYQEILNAVVDKFPFPQVDPVQSFDLCFNATGVNDLSGLPSLSIVLEGNAVFSPPASNIFIDIPGGLKCLALQGVEGPFGFTVLGNLIQQNFHMRFDLDGSMLSFAPTRCSQAIR</sequence>
<dbReference type="Pfam" id="PF14541">
    <property type="entry name" value="TAXi_C"/>
    <property type="match status" value="1"/>
</dbReference>